<dbReference type="AlphaFoldDB" id="A0A0Y0N964"/>
<dbReference type="RefSeq" id="WP_067225359.1">
    <property type="nucleotide sequence ID" value="NZ_CP014145.1"/>
</dbReference>
<feature type="transmembrane region" description="Helical" evidence="1">
    <location>
        <begin position="112"/>
        <end position="138"/>
    </location>
</feature>
<keyword evidence="3" id="KW-1185">Reference proteome</keyword>
<dbReference type="OrthoDB" id="5243687at2"/>
<reference evidence="2 3" key="1">
    <citation type="journal article" date="2016" name="J. Biotechnol.">
        <title>First complete genome sequence of a species in the genus Microterricola, an extremophilic cold active enzyme producing bacterial strain ERGS5:02 isolated from Sikkim Himalaya.</title>
        <authorList>
            <person name="Himanshu"/>
            <person name="Swarnkar M.K."/>
            <person name="Singh D."/>
            <person name="Kumar R."/>
        </authorList>
    </citation>
    <scope>NUCLEOTIDE SEQUENCE [LARGE SCALE GENOMIC DNA]</scope>
    <source>
        <strain evidence="2 3">ERGS5:02</strain>
    </source>
</reference>
<evidence type="ECO:0008006" key="4">
    <source>
        <dbReference type="Google" id="ProtNLM"/>
    </source>
</evidence>
<evidence type="ECO:0000313" key="2">
    <source>
        <dbReference type="EMBL" id="AMB57531.1"/>
    </source>
</evidence>
<organism evidence="2 3">
    <name type="scientific">Microterricola viridarii</name>
    <dbReference type="NCBI Taxonomy" id="412690"/>
    <lineage>
        <taxon>Bacteria</taxon>
        <taxon>Bacillati</taxon>
        <taxon>Actinomycetota</taxon>
        <taxon>Actinomycetes</taxon>
        <taxon>Micrococcales</taxon>
        <taxon>Microbacteriaceae</taxon>
        <taxon>Microterricola</taxon>
    </lineage>
</organism>
<sequence length="152" mass="15712">MSGTTSTLDQRLRLAHTASIAVVVLGIVFIVVGIIAWIAVSMKLRAEGITVSDDAAFLQGWPVAGPLTAYAQADIINTHALAISDGQTYAQLAQDDPRRAVVMNASFLRASLFTSVISFGIALFAVGVGVVSVLLGWVGSTLTKARGVAAAA</sequence>
<keyword evidence="1" id="KW-1133">Transmembrane helix</keyword>
<name>A0A0Y0N964_9MICO</name>
<keyword evidence="1" id="KW-0812">Transmembrane</keyword>
<reference evidence="3" key="2">
    <citation type="submission" date="2016-01" db="EMBL/GenBank/DDBJ databases">
        <title>First complete genome sequence of a species in the genus Microterricola, an extremophilic cold active enzyme producing strain ERGS5:02 isolated from Sikkim Himalaya.</title>
        <authorList>
            <person name="Kumar R."/>
            <person name="Singh D."/>
            <person name="Swarnkar M.K."/>
        </authorList>
    </citation>
    <scope>NUCLEOTIDE SEQUENCE [LARGE SCALE GENOMIC DNA]</scope>
    <source>
        <strain evidence="3">ERGS5:02</strain>
    </source>
</reference>
<feature type="transmembrane region" description="Helical" evidence="1">
    <location>
        <begin position="20"/>
        <end position="40"/>
    </location>
</feature>
<dbReference type="Proteomes" id="UP000058305">
    <property type="component" value="Chromosome"/>
</dbReference>
<evidence type="ECO:0000313" key="3">
    <source>
        <dbReference type="Proteomes" id="UP000058305"/>
    </source>
</evidence>
<dbReference type="KEGG" id="mvd:AWU67_00150"/>
<proteinExistence type="predicted"/>
<accession>A0A0Y0N964</accession>
<gene>
    <name evidence="2" type="ORF">AWU67_00150</name>
</gene>
<dbReference type="EMBL" id="CP014145">
    <property type="protein sequence ID" value="AMB57531.1"/>
    <property type="molecule type" value="Genomic_DNA"/>
</dbReference>
<keyword evidence="1" id="KW-0472">Membrane</keyword>
<evidence type="ECO:0000256" key="1">
    <source>
        <dbReference type="SAM" id="Phobius"/>
    </source>
</evidence>
<protein>
    <recommendedName>
        <fullName evidence="4">Aromatic ring-opening dioxygenase LigA</fullName>
    </recommendedName>
</protein>